<dbReference type="EMBL" id="WHOA01000099">
    <property type="protein sequence ID" value="NOU72848.1"/>
    <property type="molecule type" value="Genomic_DNA"/>
</dbReference>
<name>A0ABX1XYH5_9BACL</name>
<evidence type="ECO:0000256" key="1">
    <source>
        <dbReference type="ARBA" id="ARBA00022603"/>
    </source>
</evidence>
<organism evidence="5 6">
    <name type="scientific">Paenibacillus phytorum</name>
    <dbReference type="NCBI Taxonomy" id="2654977"/>
    <lineage>
        <taxon>Bacteria</taxon>
        <taxon>Bacillati</taxon>
        <taxon>Bacillota</taxon>
        <taxon>Bacilli</taxon>
        <taxon>Bacillales</taxon>
        <taxon>Paenibacillaceae</taxon>
        <taxon>Paenibacillus</taxon>
    </lineage>
</organism>
<protein>
    <submittedName>
        <fullName evidence="5">Methyltransferase domain-containing protein</fullName>
    </submittedName>
</protein>
<dbReference type="Proteomes" id="UP000616779">
    <property type="component" value="Unassembled WGS sequence"/>
</dbReference>
<evidence type="ECO:0000313" key="6">
    <source>
        <dbReference type="Proteomes" id="UP000616779"/>
    </source>
</evidence>
<dbReference type="GO" id="GO:0008168">
    <property type="term" value="F:methyltransferase activity"/>
    <property type="evidence" value="ECO:0007669"/>
    <property type="project" value="UniProtKB-KW"/>
</dbReference>
<dbReference type="InterPro" id="IPR025714">
    <property type="entry name" value="Methyltranfer_dom"/>
</dbReference>
<keyword evidence="6" id="KW-1185">Reference proteome</keyword>
<dbReference type="SUPFAM" id="SSF53335">
    <property type="entry name" value="S-adenosyl-L-methionine-dependent methyltransferases"/>
    <property type="match status" value="1"/>
</dbReference>
<dbReference type="RefSeq" id="WP_171644118.1">
    <property type="nucleotide sequence ID" value="NZ_WHOA01000099.1"/>
</dbReference>
<reference evidence="5 6" key="1">
    <citation type="submission" date="2019-10" db="EMBL/GenBank/DDBJ databases">
        <title>Description of Paenibacillus terrestris sp. nov.</title>
        <authorList>
            <person name="Carlier A."/>
            <person name="Qi S."/>
        </authorList>
    </citation>
    <scope>NUCLEOTIDE SEQUENCE [LARGE SCALE GENOMIC DNA]</scope>
    <source>
        <strain evidence="5 6">LMG 31458</strain>
    </source>
</reference>
<dbReference type="GO" id="GO:0032259">
    <property type="term" value="P:methylation"/>
    <property type="evidence" value="ECO:0007669"/>
    <property type="project" value="UniProtKB-KW"/>
</dbReference>
<dbReference type="InterPro" id="IPR029063">
    <property type="entry name" value="SAM-dependent_MTases_sf"/>
</dbReference>
<dbReference type="Pfam" id="PF13847">
    <property type="entry name" value="Methyltransf_31"/>
    <property type="match status" value="1"/>
</dbReference>
<dbReference type="PANTHER" id="PTHR43464:SF19">
    <property type="entry name" value="UBIQUINONE BIOSYNTHESIS O-METHYLTRANSFERASE, MITOCHONDRIAL"/>
    <property type="match status" value="1"/>
</dbReference>
<evidence type="ECO:0000259" key="4">
    <source>
        <dbReference type="Pfam" id="PF13847"/>
    </source>
</evidence>
<feature type="domain" description="Methyltransferase" evidence="4">
    <location>
        <begin position="49"/>
        <end position="164"/>
    </location>
</feature>
<evidence type="ECO:0000256" key="3">
    <source>
        <dbReference type="ARBA" id="ARBA00022691"/>
    </source>
</evidence>
<gene>
    <name evidence="5" type="ORF">GC098_15690</name>
</gene>
<evidence type="ECO:0000256" key="2">
    <source>
        <dbReference type="ARBA" id="ARBA00022679"/>
    </source>
</evidence>
<keyword evidence="1 5" id="KW-0489">Methyltransferase</keyword>
<dbReference type="Gene3D" id="3.40.50.150">
    <property type="entry name" value="Vaccinia Virus protein VP39"/>
    <property type="match status" value="1"/>
</dbReference>
<keyword evidence="2" id="KW-0808">Transferase</keyword>
<evidence type="ECO:0000313" key="5">
    <source>
        <dbReference type="EMBL" id="NOU72848.1"/>
    </source>
</evidence>
<sequence length="241" mass="27564">MDNRIKIIRNEERKYHEACYDNYKLFEEGSWLSKPVKTVMDTLAHFKSKDNLTVLDLGCGVGRNSIPIAESMKERQTGKIICVDIIESALNKLVDYSEQNGVRAYIEPKLSDIGDYLIEENQFDYIIAVSALEHVESVPKFIQVLERMARGTKENGINCVIMSTNIQEIDVESGMELDPFMELNLTTNEAKQLLSSAYPDWEVIFTTLNALQFNIVRNGREILLKSDSLTYVVQKIKENKL</sequence>
<dbReference type="PANTHER" id="PTHR43464">
    <property type="entry name" value="METHYLTRANSFERASE"/>
    <property type="match status" value="1"/>
</dbReference>
<accession>A0ABX1XYH5</accession>
<keyword evidence="3" id="KW-0949">S-adenosyl-L-methionine</keyword>
<proteinExistence type="predicted"/>
<dbReference type="CDD" id="cd02440">
    <property type="entry name" value="AdoMet_MTases"/>
    <property type="match status" value="1"/>
</dbReference>
<comment type="caution">
    <text evidence="5">The sequence shown here is derived from an EMBL/GenBank/DDBJ whole genome shotgun (WGS) entry which is preliminary data.</text>
</comment>